<gene>
    <name evidence="2" type="ORF">Tsubulata_048709</name>
</gene>
<dbReference type="AlphaFoldDB" id="A0A9Q0G1Q2"/>
<evidence type="ECO:0000313" key="3">
    <source>
        <dbReference type="Proteomes" id="UP001141552"/>
    </source>
</evidence>
<dbReference type="Proteomes" id="UP001141552">
    <property type="component" value="Unassembled WGS sequence"/>
</dbReference>
<feature type="compositionally biased region" description="Acidic residues" evidence="1">
    <location>
        <begin position="135"/>
        <end position="146"/>
    </location>
</feature>
<keyword evidence="3" id="KW-1185">Reference proteome</keyword>
<feature type="region of interest" description="Disordered" evidence="1">
    <location>
        <begin position="110"/>
        <end position="146"/>
    </location>
</feature>
<evidence type="ECO:0000313" key="2">
    <source>
        <dbReference type="EMBL" id="KAJ4841765.1"/>
    </source>
</evidence>
<name>A0A9Q0G1Q2_9ROSI</name>
<accession>A0A9Q0G1Q2</accession>
<proteinExistence type="predicted"/>
<comment type="caution">
    <text evidence="2">The sequence shown here is derived from an EMBL/GenBank/DDBJ whole genome shotgun (WGS) entry which is preliminary data.</text>
</comment>
<evidence type="ECO:0000256" key="1">
    <source>
        <dbReference type="SAM" id="MobiDB-lite"/>
    </source>
</evidence>
<feature type="compositionally biased region" description="Acidic residues" evidence="1">
    <location>
        <begin position="118"/>
        <end position="127"/>
    </location>
</feature>
<organism evidence="2 3">
    <name type="scientific">Turnera subulata</name>
    <dbReference type="NCBI Taxonomy" id="218843"/>
    <lineage>
        <taxon>Eukaryota</taxon>
        <taxon>Viridiplantae</taxon>
        <taxon>Streptophyta</taxon>
        <taxon>Embryophyta</taxon>
        <taxon>Tracheophyta</taxon>
        <taxon>Spermatophyta</taxon>
        <taxon>Magnoliopsida</taxon>
        <taxon>eudicotyledons</taxon>
        <taxon>Gunneridae</taxon>
        <taxon>Pentapetalae</taxon>
        <taxon>rosids</taxon>
        <taxon>fabids</taxon>
        <taxon>Malpighiales</taxon>
        <taxon>Passifloraceae</taxon>
        <taxon>Turnera</taxon>
    </lineage>
</organism>
<dbReference type="OrthoDB" id="910950at2759"/>
<dbReference type="EMBL" id="JAKUCV010002702">
    <property type="protein sequence ID" value="KAJ4841765.1"/>
    <property type="molecule type" value="Genomic_DNA"/>
</dbReference>
<protein>
    <submittedName>
        <fullName evidence="2">Uncharacterized protein</fullName>
    </submittedName>
</protein>
<reference evidence="2" key="2">
    <citation type="journal article" date="2023" name="Plants (Basel)">
        <title>Annotation of the Turnera subulata (Passifloraceae) Draft Genome Reveals the S-Locus Evolved after the Divergence of Turneroideae from Passifloroideae in a Stepwise Manner.</title>
        <authorList>
            <person name="Henning P.M."/>
            <person name="Roalson E.H."/>
            <person name="Mir W."/>
            <person name="McCubbin A.G."/>
            <person name="Shore J.S."/>
        </authorList>
    </citation>
    <scope>NUCLEOTIDE SEQUENCE</scope>
    <source>
        <strain evidence="2">F60SS</strain>
    </source>
</reference>
<sequence length="146" mass="16054">MGESSNSSRQVVNQLPNTTYEQLVYDALGPSGFGAEYADNVDGVENIEPEDGEFVQFFETLNAAHRPLYPNCSTFSELSLSVQLMALKSDYNLPQGCIDRICDVIKRVTPEGDYVPGNDEEMNDDSENGSSAYETGEDDGMDSEED</sequence>
<reference evidence="2" key="1">
    <citation type="submission" date="2022-02" db="EMBL/GenBank/DDBJ databases">
        <authorList>
            <person name="Henning P.M."/>
            <person name="McCubbin A.G."/>
            <person name="Shore J.S."/>
        </authorList>
    </citation>
    <scope>NUCLEOTIDE SEQUENCE</scope>
    <source>
        <strain evidence="2">F60SS</strain>
        <tissue evidence="2">Leaves</tissue>
    </source>
</reference>